<feature type="domain" description="GP-PDE" evidence="1">
    <location>
        <begin position="36"/>
        <end position="282"/>
    </location>
</feature>
<dbReference type="CDD" id="cd08570">
    <property type="entry name" value="GDPD_YPL206cp_fungi"/>
    <property type="match status" value="1"/>
</dbReference>
<name>A0AAN6MIF2_9PEZI</name>
<gene>
    <name evidence="2" type="ORF">C8A05DRAFT_44897</name>
</gene>
<evidence type="ECO:0000259" key="1">
    <source>
        <dbReference type="PROSITE" id="PS51704"/>
    </source>
</evidence>
<dbReference type="InterPro" id="IPR030395">
    <property type="entry name" value="GP_PDE_dom"/>
</dbReference>
<dbReference type="EMBL" id="MU855578">
    <property type="protein sequence ID" value="KAK3901456.1"/>
    <property type="molecule type" value="Genomic_DNA"/>
</dbReference>
<reference evidence="2" key="1">
    <citation type="journal article" date="2023" name="Mol. Phylogenet. Evol.">
        <title>Genome-scale phylogeny and comparative genomics of the fungal order Sordariales.</title>
        <authorList>
            <person name="Hensen N."/>
            <person name="Bonometti L."/>
            <person name="Westerberg I."/>
            <person name="Brannstrom I.O."/>
            <person name="Guillou S."/>
            <person name="Cros-Aarteil S."/>
            <person name="Calhoun S."/>
            <person name="Haridas S."/>
            <person name="Kuo A."/>
            <person name="Mondo S."/>
            <person name="Pangilinan J."/>
            <person name="Riley R."/>
            <person name="LaButti K."/>
            <person name="Andreopoulos B."/>
            <person name="Lipzen A."/>
            <person name="Chen C."/>
            <person name="Yan M."/>
            <person name="Daum C."/>
            <person name="Ng V."/>
            <person name="Clum A."/>
            <person name="Steindorff A."/>
            <person name="Ohm R.A."/>
            <person name="Martin F."/>
            <person name="Silar P."/>
            <person name="Natvig D.O."/>
            <person name="Lalanne C."/>
            <person name="Gautier V."/>
            <person name="Ament-Velasquez S.L."/>
            <person name="Kruys A."/>
            <person name="Hutchinson M.I."/>
            <person name="Powell A.J."/>
            <person name="Barry K."/>
            <person name="Miller A.N."/>
            <person name="Grigoriev I.V."/>
            <person name="Debuchy R."/>
            <person name="Gladieux P."/>
            <person name="Hiltunen Thoren M."/>
            <person name="Johannesson H."/>
        </authorList>
    </citation>
    <scope>NUCLEOTIDE SEQUENCE</scope>
    <source>
        <strain evidence="2">CBS 103.79</strain>
    </source>
</reference>
<dbReference type="SUPFAM" id="SSF51695">
    <property type="entry name" value="PLC-like phosphodiesterases"/>
    <property type="match status" value="1"/>
</dbReference>
<dbReference type="GO" id="GO:0008081">
    <property type="term" value="F:phosphoric diester hydrolase activity"/>
    <property type="evidence" value="ECO:0007669"/>
    <property type="project" value="InterPro"/>
</dbReference>
<keyword evidence="3" id="KW-1185">Reference proteome</keyword>
<dbReference type="PROSITE" id="PS51704">
    <property type="entry name" value="GP_PDE"/>
    <property type="match status" value="1"/>
</dbReference>
<dbReference type="Gene3D" id="3.20.20.190">
    <property type="entry name" value="Phosphatidylinositol (PI) phosphodiesterase"/>
    <property type="match status" value="1"/>
</dbReference>
<dbReference type="InterPro" id="IPR017946">
    <property type="entry name" value="PLC-like_Pdiesterase_TIM-brl"/>
</dbReference>
<dbReference type="GO" id="GO:0006629">
    <property type="term" value="P:lipid metabolic process"/>
    <property type="evidence" value="ECO:0007669"/>
    <property type="project" value="InterPro"/>
</dbReference>
<reference evidence="2" key="2">
    <citation type="submission" date="2023-05" db="EMBL/GenBank/DDBJ databases">
        <authorList>
            <consortium name="Lawrence Berkeley National Laboratory"/>
            <person name="Steindorff A."/>
            <person name="Hensen N."/>
            <person name="Bonometti L."/>
            <person name="Westerberg I."/>
            <person name="Brannstrom I.O."/>
            <person name="Guillou S."/>
            <person name="Cros-Aarteil S."/>
            <person name="Calhoun S."/>
            <person name="Haridas S."/>
            <person name="Kuo A."/>
            <person name="Mondo S."/>
            <person name="Pangilinan J."/>
            <person name="Riley R."/>
            <person name="Labutti K."/>
            <person name="Andreopoulos B."/>
            <person name="Lipzen A."/>
            <person name="Chen C."/>
            <person name="Yanf M."/>
            <person name="Daum C."/>
            <person name="Ng V."/>
            <person name="Clum A."/>
            <person name="Ohm R."/>
            <person name="Martin F."/>
            <person name="Silar P."/>
            <person name="Natvig D."/>
            <person name="Lalanne C."/>
            <person name="Gautier V."/>
            <person name="Ament-Velasquez S.L."/>
            <person name="Kruys A."/>
            <person name="Hutchinson M.I."/>
            <person name="Powell A.J."/>
            <person name="Barry K."/>
            <person name="Miller A.N."/>
            <person name="Grigoriev I.V."/>
            <person name="Debuchy R."/>
            <person name="Gladieux P."/>
            <person name="Thoren M.H."/>
            <person name="Johannesson H."/>
        </authorList>
    </citation>
    <scope>NUCLEOTIDE SEQUENCE</scope>
    <source>
        <strain evidence="2">CBS 103.79</strain>
    </source>
</reference>
<dbReference type="AlphaFoldDB" id="A0AAN6MIF2"/>
<proteinExistence type="predicted"/>
<dbReference type="Pfam" id="PF03009">
    <property type="entry name" value="GDPD"/>
    <property type="match status" value="1"/>
</dbReference>
<evidence type="ECO:0000313" key="2">
    <source>
        <dbReference type="EMBL" id="KAK3901456.1"/>
    </source>
</evidence>
<comment type="caution">
    <text evidence="2">The sequence shown here is derived from an EMBL/GenBank/DDBJ whole genome shotgun (WGS) entry which is preliminary data.</text>
</comment>
<dbReference type="Proteomes" id="UP001303889">
    <property type="component" value="Unassembled WGS sequence"/>
</dbReference>
<protein>
    <submittedName>
        <fullName evidence="2">PLC-like phosphodiesterase</fullName>
    </submittedName>
</protein>
<accession>A0AAN6MIF2</accession>
<sequence>MSPEETPLLRDKALPRAVVNTTATASAGPSPGPQLPLNIGHRGYKAAFPENSMPAFEGAVAAGAHALETDVHLSRDGVVVLSHDPTLKRCFALDARIADCDWAYLSTLQSVREPRAGMPRLADLLVWLGGDAALDAVWVLLDIKTDDDPELLLPAIARTIEGVGVREGAGWKWRERVMLGGWNETYINHARLHLPNFPLAYIGFSLPHAYKFLSDDQPGVHFNLLQATQVGPLGARFRREARRRGRRIFVWTVNDEGWMEWCVRKGLDGVITDDVGRFGEVRDRFLVAEEEAARGGVSWPRTIKLYAKAILLQGLALVFSVLLWHRLSGRRGKSKSNGRAEADKP</sequence>
<dbReference type="PANTHER" id="PTHR43805">
    <property type="entry name" value="GLYCEROPHOSPHORYL DIESTER PHOSPHODIESTERASE"/>
    <property type="match status" value="1"/>
</dbReference>
<dbReference type="PANTHER" id="PTHR43805:SF1">
    <property type="entry name" value="GP-PDE DOMAIN-CONTAINING PROTEIN"/>
    <property type="match status" value="1"/>
</dbReference>
<organism evidence="2 3">
    <name type="scientific">Staphylotrichum tortipilum</name>
    <dbReference type="NCBI Taxonomy" id="2831512"/>
    <lineage>
        <taxon>Eukaryota</taxon>
        <taxon>Fungi</taxon>
        <taxon>Dikarya</taxon>
        <taxon>Ascomycota</taxon>
        <taxon>Pezizomycotina</taxon>
        <taxon>Sordariomycetes</taxon>
        <taxon>Sordariomycetidae</taxon>
        <taxon>Sordariales</taxon>
        <taxon>Chaetomiaceae</taxon>
        <taxon>Staphylotrichum</taxon>
    </lineage>
</organism>
<evidence type="ECO:0000313" key="3">
    <source>
        <dbReference type="Proteomes" id="UP001303889"/>
    </source>
</evidence>